<protein>
    <submittedName>
        <fullName evidence="1">Uncharacterized protein</fullName>
    </submittedName>
</protein>
<gene>
    <name evidence="1" type="ORF">IDH44_02355</name>
</gene>
<evidence type="ECO:0000313" key="1">
    <source>
        <dbReference type="EMBL" id="MBD2844020.1"/>
    </source>
</evidence>
<name>A0A927GQL5_9BACL</name>
<proteinExistence type="predicted"/>
<accession>A0A927GQL5</accession>
<reference evidence="1" key="1">
    <citation type="submission" date="2020-09" db="EMBL/GenBank/DDBJ databases">
        <title>A novel bacterium of genus Paenibacillus, isolated from South China Sea.</title>
        <authorList>
            <person name="Huang H."/>
            <person name="Mo K."/>
            <person name="Hu Y."/>
        </authorList>
    </citation>
    <scope>NUCLEOTIDE SEQUENCE</scope>
    <source>
        <strain evidence="1">IB182496</strain>
    </source>
</reference>
<organism evidence="1 2">
    <name type="scientific">Paenibacillus sabuli</name>
    <dbReference type="NCBI Taxonomy" id="2772509"/>
    <lineage>
        <taxon>Bacteria</taxon>
        <taxon>Bacillati</taxon>
        <taxon>Bacillota</taxon>
        <taxon>Bacilli</taxon>
        <taxon>Bacillales</taxon>
        <taxon>Paenibacillaceae</taxon>
        <taxon>Paenibacillus</taxon>
    </lineage>
</organism>
<dbReference type="Proteomes" id="UP000621560">
    <property type="component" value="Unassembled WGS sequence"/>
</dbReference>
<evidence type="ECO:0000313" key="2">
    <source>
        <dbReference type="Proteomes" id="UP000621560"/>
    </source>
</evidence>
<comment type="caution">
    <text evidence="1">The sequence shown here is derived from an EMBL/GenBank/DDBJ whole genome shotgun (WGS) entry which is preliminary data.</text>
</comment>
<keyword evidence="2" id="KW-1185">Reference proteome</keyword>
<sequence length="94" mass="10399">MQRDRPQLPGVARTRGAARTRPRLLGIAEHVALHEPDHGRSGLLGRAAMHLPPPLYADCKSAAILYGNQLFALFKCKNTVISSVFRILQENTIK</sequence>
<dbReference type="EMBL" id="JACXIZ010000007">
    <property type="protein sequence ID" value="MBD2844020.1"/>
    <property type="molecule type" value="Genomic_DNA"/>
</dbReference>
<dbReference type="RefSeq" id="WP_190914297.1">
    <property type="nucleotide sequence ID" value="NZ_JACXIZ010000007.1"/>
</dbReference>
<dbReference type="AlphaFoldDB" id="A0A927GQL5"/>